<comment type="caution">
    <text evidence="2">The sequence shown here is derived from an EMBL/GenBank/DDBJ whole genome shotgun (WGS) entry which is preliminary data.</text>
</comment>
<proteinExistence type="predicted"/>
<accession>A0A4Z1BFE6</accession>
<feature type="region of interest" description="Disordered" evidence="1">
    <location>
        <begin position="112"/>
        <end position="137"/>
    </location>
</feature>
<protein>
    <submittedName>
        <fullName evidence="2">Uncharacterized protein</fullName>
    </submittedName>
</protein>
<dbReference type="OrthoDB" id="749061at2"/>
<evidence type="ECO:0000256" key="1">
    <source>
        <dbReference type="SAM" id="MobiDB-lite"/>
    </source>
</evidence>
<evidence type="ECO:0000313" key="2">
    <source>
        <dbReference type="EMBL" id="TGN23112.1"/>
    </source>
</evidence>
<evidence type="ECO:0000313" key="3">
    <source>
        <dbReference type="Proteomes" id="UP000297998"/>
    </source>
</evidence>
<gene>
    <name evidence="2" type="ORF">E4J94_15345</name>
</gene>
<organism evidence="2 3">
    <name type="scientific">Empedobacter tilapiae</name>
    <dbReference type="NCBI Taxonomy" id="2491114"/>
    <lineage>
        <taxon>Bacteria</taxon>
        <taxon>Pseudomonadati</taxon>
        <taxon>Bacteroidota</taxon>
        <taxon>Flavobacteriia</taxon>
        <taxon>Flavobacteriales</taxon>
        <taxon>Weeksellaceae</taxon>
        <taxon>Empedobacter</taxon>
    </lineage>
</organism>
<dbReference type="EMBL" id="SRPE01000012">
    <property type="protein sequence ID" value="TGN23112.1"/>
    <property type="molecule type" value="Genomic_DNA"/>
</dbReference>
<dbReference type="Proteomes" id="UP000297998">
    <property type="component" value="Unassembled WGS sequence"/>
</dbReference>
<reference evidence="2 3" key="1">
    <citation type="submission" date="2019-03" db="EMBL/GenBank/DDBJ databases">
        <title>Empedobacter tilapiae sp. nov., isolated from an intestine of Nile tilapia Oreochromis niloticus.</title>
        <authorList>
            <person name="Kim Y.-O."/>
            <person name="Yoon J.-H."/>
        </authorList>
    </citation>
    <scope>NUCLEOTIDE SEQUENCE [LARGE SCALE GENOMIC DNA]</scope>
    <source>
        <strain evidence="2 3">MRS2</strain>
    </source>
</reference>
<name>A0A4Z1BFE6_9FLAO</name>
<dbReference type="RefSeq" id="WP_135836668.1">
    <property type="nucleotide sequence ID" value="NZ_SRPE01000012.1"/>
</dbReference>
<sequence length="246" mass="27751">MNTTTKSTSETGHAKNIAHFLQLISFCEGYEENYNPIKETLKIIPLKELHNEAQERLNITKTQKVTFDNATNNRRVPFADLKQLSTKIINALSVSGADTLSINNAKSINKKIQGKSNKSTNSTPDTEATNTISTSQQSYDKQIDNFSNLIEILQQQTSYTPNEAQLKIDALQTKLQDLQNKNTNVTTSYIPYSNAMLARNETLYNPLTGLVQTAKEVKQYVKSVYGPNSKQYKQISALEFKKIKKY</sequence>
<feature type="compositionally biased region" description="Polar residues" evidence="1">
    <location>
        <begin position="114"/>
        <end position="137"/>
    </location>
</feature>
<keyword evidence="3" id="KW-1185">Reference proteome</keyword>
<dbReference type="AlphaFoldDB" id="A0A4Z1BFE6"/>